<reference evidence="2 3" key="1">
    <citation type="submission" date="2023-05" db="EMBL/GenBank/DDBJ databases">
        <title>Comparative genomics reveals the evidence of polycyclic aromatic hydrocarbons degradation in moderately halophilic genus Pontibacillus.</title>
        <authorList>
            <person name="Yang H."/>
            <person name="Qian Z."/>
        </authorList>
    </citation>
    <scope>NUCLEOTIDE SEQUENCE [LARGE SCALE GENOMIC DNA]</scope>
    <source>
        <strain evidence="3">HN14</strain>
    </source>
</reference>
<protein>
    <submittedName>
        <fullName evidence="2">DUF2553 family protein</fullName>
    </submittedName>
</protein>
<accession>A0ABY8UWR9</accession>
<keyword evidence="3" id="KW-1185">Reference proteome</keyword>
<feature type="compositionally biased region" description="Polar residues" evidence="1">
    <location>
        <begin position="32"/>
        <end position="41"/>
    </location>
</feature>
<name>A0ABY8UWR9_9BACI</name>
<sequence length="57" mass="6468">MENNRQSSAPRTRSATVPGAKVTNTTKHKQQKQSWRGTSDPSRVDKYVDCDEENGWC</sequence>
<proteinExistence type="predicted"/>
<evidence type="ECO:0000256" key="1">
    <source>
        <dbReference type="SAM" id="MobiDB-lite"/>
    </source>
</evidence>
<evidence type="ECO:0000313" key="2">
    <source>
        <dbReference type="EMBL" id="WIF97437.1"/>
    </source>
</evidence>
<organism evidence="2 3">
    <name type="scientific">Pontibacillus chungwhensis</name>
    <dbReference type="NCBI Taxonomy" id="265426"/>
    <lineage>
        <taxon>Bacteria</taxon>
        <taxon>Bacillati</taxon>
        <taxon>Bacillota</taxon>
        <taxon>Bacilli</taxon>
        <taxon>Bacillales</taxon>
        <taxon>Bacillaceae</taxon>
        <taxon>Pontibacillus</taxon>
    </lineage>
</organism>
<dbReference type="Proteomes" id="UP001236652">
    <property type="component" value="Chromosome"/>
</dbReference>
<feature type="region of interest" description="Disordered" evidence="1">
    <location>
        <begin position="1"/>
        <end position="47"/>
    </location>
</feature>
<gene>
    <name evidence="2" type="ORF">QNI29_17130</name>
</gene>
<feature type="compositionally biased region" description="Polar residues" evidence="1">
    <location>
        <begin position="1"/>
        <end position="15"/>
    </location>
</feature>
<evidence type="ECO:0000313" key="3">
    <source>
        <dbReference type="Proteomes" id="UP001236652"/>
    </source>
</evidence>
<dbReference type="RefSeq" id="WP_231418910.1">
    <property type="nucleotide sequence ID" value="NZ_CP126446.1"/>
</dbReference>
<dbReference type="EMBL" id="CP126446">
    <property type="protein sequence ID" value="WIF97437.1"/>
    <property type="molecule type" value="Genomic_DNA"/>
</dbReference>